<evidence type="ECO:0000313" key="1">
    <source>
        <dbReference type="EMBL" id="KYO18070.1"/>
    </source>
</evidence>
<name>A0A151M0R7_ALLMI</name>
<proteinExistence type="predicted"/>
<dbReference type="EMBL" id="AKHW03006853">
    <property type="protein sequence ID" value="KYO18070.1"/>
    <property type="molecule type" value="Genomic_DNA"/>
</dbReference>
<evidence type="ECO:0000313" key="2">
    <source>
        <dbReference type="Proteomes" id="UP000050525"/>
    </source>
</evidence>
<protein>
    <submittedName>
        <fullName evidence="1">Uncharacterized protein</fullName>
    </submittedName>
</protein>
<organism evidence="1 2">
    <name type="scientific">Alligator mississippiensis</name>
    <name type="common">American alligator</name>
    <dbReference type="NCBI Taxonomy" id="8496"/>
    <lineage>
        <taxon>Eukaryota</taxon>
        <taxon>Metazoa</taxon>
        <taxon>Chordata</taxon>
        <taxon>Craniata</taxon>
        <taxon>Vertebrata</taxon>
        <taxon>Euteleostomi</taxon>
        <taxon>Archelosauria</taxon>
        <taxon>Archosauria</taxon>
        <taxon>Crocodylia</taxon>
        <taxon>Alligatoridae</taxon>
        <taxon>Alligatorinae</taxon>
        <taxon>Alligator</taxon>
    </lineage>
</organism>
<reference evidence="1 2" key="1">
    <citation type="journal article" date="2012" name="Genome Biol.">
        <title>Sequencing three crocodilian genomes to illuminate the evolution of archosaurs and amniotes.</title>
        <authorList>
            <person name="St John J.A."/>
            <person name="Braun E.L."/>
            <person name="Isberg S.R."/>
            <person name="Miles L.G."/>
            <person name="Chong A.Y."/>
            <person name="Gongora J."/>
            <person name="Dalzell P."/>
            <person name="Moran C."/>
            <person name="Bed'hom B."/>
            <person name="Abzhanov A."/>
            <person name="Burgess S.C."/>
            <person name="Cooksey A.M."/>
            <person name="Castoe T.A."/>
            <person name="Crawford N.G."/>
            <person name="Densmore L.D."/>
            <person name="Drew J.C."/>
            <person name="Edwards S.V."/>
            <person name="Faircloth B.C."/>
            <person name="Fujita M.K."/>
            <person name="Greenwold M.J."/>
            <person name="Hoffmann F.G."/>
            <person name="Howard J.M."/>
            <person name="Iguchi T."/>
            <person name="Janes D.E."/>
            <person name="Khan S.Y."/>
            <person name="Kohno S."/>
            <person name="de Koning A.J."/>
            <person name="Lance S.L."/>
            <person name="McCarthy F.M."/>
            <person name="McCormack J.E."/>
            <person name="Merchant M.E."/>
            <person name="Peterson D.G."/>
            <person name="Pollock D.D."/>
            <person name="Pourmand N."/>
            <person name="Raney B.J."/>
            <person name="Roessler K.A."/>
            <person name="Sanford J.R."/>
            <person name="Sawyer R.H."/>
            <person name="Schmidt C.J."/>
            <person name="Triplett E.W."/>
            <person name="Tuberville T.D."/>
            <person name="Venegas-Anaya M."/>
            <person name="Howard J.T."/>
            <person name="Jarvis E.D."/>
            <person name="Guillette L.J.Jr."/>
            <person name="Glenn T.C."/>
            <person name="Green R.E."/>
            <person name="Ray D.A."/>
        </authorList>
    </citation>
    <scope>NUCLEOTIDE SEQUENCE [LARGE SCALE GENOMIC DNA]</scope>
    <source>
        <strain evidence="1">KSC_2009_1</strain>
    </source>
</reference>
<sequence length="84" mass="9600">MRGKVPRFFKLQPGSLSACPELHTSLKRRKLSFQELDVQTSLLHPTKLKMLNGTARERGTFDYDRIKAILGTHFGSKELKECNP</sequence>
<accession>A0A151M0R7</accession>
<keyword evidence="2" id="KW-1185">Reference proteome</keyword>
<gene>
    <name evidence="1" type="ORF">Y1Q_0011664</name>
</gene>
<dbReference type="AlphaFoldDB" id="A0A151M0R7"/>
<dbReference type="Proteomes" id="UP000050525">
    <property type="component" value="Unassembled WGS sequence"/>
</dbReference>
<comment type="caution">
    <text evidence="1">The sequence shown here is derived from an EMBL/GenBank/DDBJ whole genome shotgun (WGS) entry which is preliminary data.</text>
</comment>